<evidence type="ECO:0000313" key="1">
    <source>
        <dbReference type="EMBL" id="MBD7945444.1"/>
    </source>
</evidence>
<proteinExistence type="predicted"/>
<gene>
    <name evidence="1" type="ORF">H9650_15055</name>
</gene>
<organism evidence="1 2">
    <name type="scientific">Psychrobacillus faecigallinarum</name>
    <dbReference type="NCBI Taxonomy" id="2762235"/>
    <lineage>
        <taxon>Bacteria</taxon>
        <taxon>Bacillati</taxon>
        <taxon>Bacillota</taxon>
        <taxon>Bacilli</taxon>
        <taxon>Bacillales</taxon>
        <taxon>Bacillaceae</taxon>
        <taxon>Psychrobacillus</taxon>
    </lineage>
</organism>
<dbReference type="EMBL" id="JACSQO010000008">
    <property type="protein sequence ID" value="MBD7945444.1"/>
    <property type="molecule type" value="Genomic_DNA"/>
</dbReference>
<reference evidence="1 2" key="1">
    <citation type="submission" date="2020-08" db="EMBL/GenBank/DDBJ databases">
        <title>A Genomic Blueprint of the Chicken Gut Microbiome.</title>
        <authorList>
            <person name="Gilroy R."/>
            <person name="Ravi A."/>
            <person name="Getino M."/>
            <person name="Pursley I."/>
            <person name="Horton D.L."/>
            <person name="Alikhan N.-F."/>
            <person name="Baker D."/>
            <person name="Gharbi K."/>
            <person name="Hall N."/>
            <person name="Watson M."/>
            <person name="Adriaenssens E.M."/>
            <person name="Foster-Nyarko E."/>
            <person name="Jarju S."/>
            <person name="Secka A."/>
            <person name="Antonio M."/>
            <person name="Oren A."/>
            <person name="Chaudhuri R."/>
            <person name="La Ragione R.M."/>
            <person name="Hildebrand F."/>
            <person name="Pallen M.J."/>
        </authorList>
    </citation>
    <scope>NUCLEOTIDE SEQUENCE [LARGE SCALE GENOMIC DNA]</scope>
    <source>
        <strain evidence="1 2">Sa2BUA9</strain>
    </source>
</reference>
<comment type="caution">
    <text evidence="1">The sequence shown here is derived from an EMBL/GenBank/DDBJ whole genome shotgun (WGS) entry which is preliminary data.</text>
</comment>
<accession>A0ABR8RCC6</accession>
<keyword evidence="2" id="KW-1185">Reference proteome</keyword>
<protein>
    <recommendedName>
        <fullName evidence="3">DUF4288 domain-containing protein</fullName>
    </recommendedName>
</protein>
<dbReference type="Proteomes" id="UP000640786">
    <property type="component" value="Unassembled WGS sequence"/>
</dbReference>
<evidence type="ECO:0000313" key="2">
    <source>
        <dbReference type="Proteomes" id="UP000640786"/>
    </source>
</evidence>
<name>A0ABR8RCC6_9BACI</name>
<sequence>MSYYVIAQFETKEAAETFAFAQKDTQMEVVERDRHDNQHRYEDVQVVVDAYADLTDEQRNQIHVAKIVEQLSDFDYSDYNEYIESLIDTQLNPKYNASA</sequence>
<dbReference type="RefSeq" id="WP_154312100.1">
    <property type="nucleotide sequence ID" value="NZ_JACSQO010000008.1"/>
</dbReference>
<evidence type="ECO:0008006" key="3">
    <source>
        <dbReference type="Google" id="ProtNLM"/>
    </source>
</evidence>